<evidence type="ECO:0000256" key="1">
    <source>
        <dbReference type="ARBA" id="ARBA00004141"/>
    </source>
</evidence>
<feature type="transmembrane region" description="Helical" evidence="6">
    <location>
        <begin position="882"/>
        <end position="901"/>
    </location>
</feature>
<evidence type="ECO:0008006" key="11">
    <source>
        <dbReference type="Google" id="ProtNLM"/>
    </source>
</evidence>
<keyword evidence="4 6" id="KW-0472">Membrane</keyword>
<feature type="transmembrane region" description="Helical" evidence="6">
    <location>
        <begin position="1348"/>
        <end position="1366"/>
    </location>
</feature>
<gene>
    <name evidence="9" type="ORF">JG688_00013167</name>
</gene>
<feature type="transmembrane region" description="Helical" evidence="6">
    <location>
        <begin position="913"/>
        <end position="934"/>
    </location>
</feature>
<dbReference type="InterPro" id="IPR002293">
    <property type="entry name" value="AA/rel_permease1"/>
</dbReference>
<feature type="transmembrane region" description="Helical" evidence="6">
    <location>
        <begin position="717"/>
        <end position="735"/>
    </location>
</feature>
<accession>A0A8J5IXP3</accession>
<evidence type="ECO:0000313" key="10">
    <source>
        <dbReference type="Proteomes" id="UP000709295"/>
    </source>
</evidence>
<evidence type="ECO:0000256" key="5">
    <source>
        <dbReference type="SAM" id="MobiDB-lite"/>
    </source>
</evidence>
<organism evidence="9 10">
    <name type="scientific">Phytophthora aleatoria</name>
    <dbReference type="NCBI Taxonomy" id="2496075"/>
    <lineage>
        <taxon>Eukaryota</taxon>
        <taxon>Sar</taxon>
        <taxon>Stramenopiles</taxon>
        <taxon>Oomycota</taxon>
        <taxon>Peronosporomycetes</taxon>
        <taxon>Peronosporales</taxon>
        <taxon>Peronosporaceae</taxon>
        <taxon>Phytophthora</taxon>
    </lineage>
</organism>
<dbReference type="Proteomes" id="UP000709295">
    <property type="component" value="Unassembled WGS sequence"/>
</dbReference>
<name>A0A8J5IXP3_9STRA</name>
<feature type="compositionally biased region" description="Pro residues" evidence="5">
    <location>
        <begin position="1518"/>
        <end position="1530"/>
    </location>
</feature>
<comment type="caution">
    <text evidence="9">The sequence shown here is derived from an EMBL/GenBank/DDBJ whole genome shotgun (WGS) entry which is preliminary data.</text>
</comment>
<dbReference type="Pfam" id="PF13520">
    <property type="entry name" value="AA_permease_2"/>
    <property type="match status" value="1"/>
</dbReference>
<keyword evidence="10" id="KW-1185">Reference proteome</keyword>
<evidence type="ECO:0000256" key="4">
    <source>
        <dbReference type="ARBA" id="ARBA00023136"/>
    </source>
</evidence>
<feature type="transmembrane region" description="Helical" evidence="6">
    <location>
        <begin position="638"/>
        <end position="658"/>
    </location>
</feature>
<feature type="transmembrane region" description="Helical" evidence="6">
    <location>
        <begin position="1202"/>
        <end position="1221"/>
    </location>
</feature>
<feature type="transmembrane region" description="Helical" evidence="6">
    <location>
        <begin position="1165"/>
        <end position="1182"/>
    </location>
</feature>
<sequence>MVEFHSCAGGIPEAKFGNNYRDQFYVTKLNHFDVAFQSGDALLDEAKMPMKWFECLLQRYVQFSIKRTATEVHGQSAFSVLANPIVSSDTTSVLYNTFTSFAEDGMLFNYSLVDGVACVSHSFLDGSENPQVQCMDTNMLPPVNAIVAALSNAEAVATILASNGKAISCSSGNSFRTSVNGIEFGLCFSSSSGFMMYGSDMDIKVEYAEKNTPILAPKMDKNAKTAFAPSSTWVSTASPMTGSMASDYFQDSCKDDTNLFMETFVDLTGLCPAGDGIQSLAYQNETYSSKKLDAAYVAAQEAYRRNVYALMCSNKYTGIYSIEHLQYWTLGNVVPHKADKNDGMVEFQSCASGIPESKFGSTYRDKFYATNLNHADAAFRHGDSLLDTAKMPVKWPECLLSHLPIRREGLIRNSLPGTGPETPPPISFFLFPDKAPQVKTMDQETNTNGALLAPSPTPFYRRASSPKLVSGTSSQALNLRRRKIEIKVVDKGPKGPTWQFPGFGTSEHVLVPQSELADIQLELDKPRSFLGELPATAICGNDILSSVLYSASSVAAKSGKLMPIPLIMVSTVLFSFRFIYEEVVTAIPMNGGTYNALLNTTSKRTAAVAACLSILSYVATGVVSATSGVRYLNNQVEIPIVGCTIILLGAFALLSALGTAESSRVAVVIFLHHIVVLSILFVSCIVYGVQHSHIFTNNIHTELPEVDFAGSILDGNVFTSIFFGFGASMLGITGFESSSNYVEEQAPGVFRKTLRNMWALVTFFNIGLGAGILAVLPLGGDDGIYTHGDALLAKVGNVAVGSWFETWVCIDAFVVLSGAVLTSYVGICGLVQRLSSDRVLPAFLANKNKLRGTNHNIIGIYFLLASSLVLILNADASTVNGVYTYAFLGLMAMFSCACMLLKGKRSEIPRDIHASWTVVIVGFLLVVVGIFANLLGDPSVLMYFAIYFIVVMLVIFIMFERVTILRVVLVFLQSVAPSRMGKEIIIGMADDGTPEVEHTGARGGRTIARTIVSIRNAPIVFFCKVPDLTIINKAIIYVRRNEQTHTLRIVHVFADEEADAPVLEAFRETAALFDSMYPKIRVDFVSVHGEFGPAMIEWLSRSMNVPRNMMFITQPDILSAERVSMAGMRLETAATKRFDVSTSSQSAPVHFLLNLQKQFRHRRRYDLSSCIVGLLGIALMLVENEIAERNDEISSKSELVVLILKIFVLVLTVLLDVLLVLRYRCDGHVNQLQSAVPFHIPPGLSGKFEIVQLHGNPSREDNSVCQSLQREIETVKIGESSSALHSPWISLVGSLNGVDAMKPFFHFKTIFKLHPLNILLPLIALITLLTAAIVRVLERPVQAAFDSYWKSVWFTITTLASSGTGLGDYFPVTYLGRAFSVVGGMFCGVLIVALVQSLFFNFLDLSPSETKVKYLIELEWWEKATRQNSAKLLQAAWRAGILRRGYDLGDQRRLFSMMRTARSLRMNKPTIELSVEDQVAEMEATILAEVGRMEAQKLEILQRIQHHQEPAHRSAPAALPPSRPPSPRPPAMSSDWLFSAAEMQHSPSRQDGVSLASELERRASACRLVARLAAALHLSLASQRAACVFLHRFFMRRSLDQCDERRVAAACLLLASKAENDETLGVDVRRLAKALMTQTSLELSEADVASDIVELEGDVLLALSFELDVDHSFCYIAAAVDKVVALKETQGDALRQQLKQTAWSFLNDSAITWTCLAVDAALAAKAAVYAAGLFGGCVPEDTETSEGKPWWSVLETPVDILKDAARHVLSAYTAPFVDTSVLPSTLVELVNVFRKKTENEASESCEPLNDDLKVEIDADFLVQECPASVDTFVDQTTTWIDDYVVVMKGEQSPSSPSDPCDVETSIPLYSPQNCAITQGSLLLKRSITLAEYGRSMKKAKLAL</sequence>
<feature type="transmembrane region" description="Helical" evidence="6">
    <location>
        <begin position="940"/>
        <end position="959"/>
    </location>
</feature>
<reference evidence="9" key="1">
    <citation type="submission" date="2021-01" db="EMBL/GenBank/DDBJ databases">
        <title>Phytophthora aleatoria, a newly-described species from Pinus radiata is distinct from Phytophthora cactorum isolates based on comparative genomics.</title>
        <authorList>
            <person name="Mcdougal R."/>
            <person name="Panda P."/>
            <person name="Williams N."/>
            <person name="Studholme D.J."/>
        </authorList>
    </citation>
    <scope>NUCLEOTIDE SEQUENCE</scope>
    <source>
        <strain evidence="9">NZFS 4037</strain>
    </source>
</reference>
<feature type="transmembrane region" description="Helical" evidence="6">
    <location>
        <begin position="606"/>
        <end position="626"/>
    </location>
</feature>
<comment type="subcellular location">
    <subcellularLocation>
        <location evidence="1">Membrane</location>
        <topology evidence="1">Multi-pass membrane protein</topology>
    </subcellularLocation>
</comment>
<feature type="region of interest" description="Disordered" evidence="5">
    <location>
        <begin position="1506"/>
        <end position="1534"/>
    </location>
</feature>
<proteinExistence type="predicted"/>
<evidence type="ECO:0000259" key="8">
    <source>
        <dbReference type="Pfam" id="PF07885"/>
    </source>
</evidence>
<dbReference type="InterPro" id="IPR013099">
    <property type="entry name" value="K_chnl_dom"/>
</dbReference>
<feature type="transmembrane region" description="Helical" evidence="6">
    <location>
        <begin position="857"/>
        <end position="876"/>
    </location>
</feature>
<feature type="transmembrane region" description="Helical" evidence="6">
    <location>
        <begin position="812"/>
        <end position="831"/>
    </location>
</feature>
<evidence type="ECO:0000256" key="6">
    <source>
        <dbReference type="SAM" id="Phobius"/>
    </source>
</evidence>
<dbReference type="GO" id="GO:0016020">
    <property type="term" value="C:membrane"/>
    <property type="evidence" value="ECO:0007669"/>
    <property type="project" value="UniProtKB-SubCell"/>
</dbReference>
<feature type="transmembrane region" description="Helical" evidence="6">
    <location>
        <begin position="665"/>
        <end position="689"/>
    </location>
</feature>
<feature type="transmembrane region" description="Helical" evidence="6">
    <location>
        <begin position="756"/>
        <end position="776"/>
    </location>
</feature>
<evidence type="ECO:0000256" key="3">
    <source>
        <dbReference type="ARBA" id="ARBA00022989"/>
    </source>
</evidence>
<dbReference type="Pfam" id="PF07885">
    <property type="entry name" value="Ion_trans_2"/>
    <property type="match status" value="1"/>
</dbReference>
<feature type="transmembrane region" description="Helical" evidence="6">
    <location>
        <begin position="1378"/>
        <end position="1403"/>
    </location>
</feature>
<evidence type="ECO:0000259" key="7">
    <source>
        <dbReference type="Pfam" id="PF00134"/>
    </source>
</evidence>
<feature type="domain" description="Potassium channel" evidence="8">
    <location>
        <begin position="1323"/>
        <end position="1403"/>
    </location>
</feature>
<keyword evidence="3 6" id="KW-1133">Transmembrane helix</keyword>
<dbReference type="GO" id="GO:0022857">
    <property type="term" value="F:transmembrane transporter activity"/>
    <property type="evidence" value="ECO:0007669"/>
    <property type="project" value="InterPro"/>
</dbReference>
<dbReference type="PANTHER" id="PTHR22538:SF1">
    <property type="entry name" value="VWFD DOMAIN-CONTAINING PROTEIN"/>
    <property type="match status" value="1"/>
</dbReference>
<feature type="transmembrane region" description="Helical" evidence="6">
    <location>
        <begin position="561"/>
        <end position="580"/>
    </location>
</feature>
<feature type="domain" description="Cyclin N-terminal" evidence="7">
    <location>
        <begin position="1554"/>
        <end position="1667"/>
    </location>
</feature>
<keyword evidence="2 6" id="KW-0812">Transmembrane</keyword>
<evidence type="ECO:0000256" key="2">
    <source>
        <dbReference type="ARBA" id="ARBA00022692"/>
    </source>
</evidence>
<dbReference type="EMBL" id="JAENGY010001089">
    <property type="protein sequence ID" value="KAG6952696.1"/>
    <property type="molecule type" value="Genomic_DNA"/>
</dbReference>
<dbReference type="InterPro" id="IPR006671">
    <property type="entry name" value="Cyclin_N"/>
</dbReference>
<dbReference type="Pfam" id="PF00134">
    <property type="entry name" value="Cyclin_N"/>
    <property type="match status" value="1"/>
</dbReference>
<protein>
    <recommendedName>
        <fullName evidence="11">Potassium channel domain-containing protein</fullName>
    </recommendedName>
</protein>
<dbReference type="PANTHER" id="PTHR22538">
    <property type="entry name" value="CILIA- AND FLAGELLA-ASSOCIATED PROTEIN 74"/>
    <property type="match status" value="1"/>
</dbReference>
<feature type="transmembrane region" description="Helical" evidence="6">
    <location>
        <begin position="1316"/>
        <end position="1336"/>
    </location>
</feature>
<evidence type="ECO:0000313" key="9">
    <source>
        <dbReference type="EMBL" id="KAG6952696.1"/>
    </source>
</evidence>